<dbReference type="EMBL" id="CACRXK020000640">
    <property type="protein sequence ID" value="CAB3983653.1"/>
    <property type="molecule type" value="Genomic_DNA"/>
</dbReference>
<gene>
    <name evidence="1" type="ORF">PACLA_8A085110</name>
</gene>
<dbReference type="PANTHER" id="PTHR43641">
    <property type="entry name" value="FORMATE ACETYLTRANSFERASE 3-RELATED"/>
    <property type="match status" value="1"/>
</dbReference>
<comment type="caution">
    <text evidence="1">The sequence shown here is derived from an EMBL/GenBank/DDBJ whole genome shotgun (WGS) entry which is preliminary data.</text>
</comment>
<evidence type="ECO:0000313" key="2">
    <source>
        <dbReference type="Proteomes" id="UP001152795"/>
    </source>
</evidence>
<dbReference type="GO" id="GO:0004601">
    <property type="term" value="F:peroxidase activity"/>
    <property type="evidence" value="ECO:0007669"/>
    <property type="project" value="UniProtKB-KW"/>
</dbReference>
<dbReference type="InterPro" id="IPR001150">
    <property type="entry name" value="Gly_radical"/>
</dbReference>
<keyword evidence="2" id="KW-1185">Reference proteome</keyword>
<evidence type="ECO:0000313" key="1">
    <source>
        <dbReference type="EMBL" id="CAB3983653.1"/>
    </source>
</evidence>
<dbReference type="SUPFAM" id="SSF51998">
    <property type="entry name" value="PFL-like glycyl radical enzymes"/>
    <property type="match status" value="1"/>
</dbReference>
<name>A0A6S7G0N6_PARCT</name>
<dbReference type="PANTHER" id="PTHR43641:SF2">
    <property type="entry name" value="DEHYDRATASE YBIW-RELATED"/>
    <property type="match status" value="1"/>
</dbReference>
<organism evidence="1 2">
    <name type="scientific">Paramuricea clavata</name>
    <name type="common">Red gorgonian</name>
    <name type="synonym">Violescent sea-whip</name>
    <dbReference type="NCBI Taxonomy" id="317549"/>
    <lineage>
        <taxon>Eukaryota</taxon>
        <taxon>Metazoa</taxon>
        <taxon>Cnidaria</taxon>
        <taxon>Anthozoa</taxon>
        <taxon>Octocorallia</taxon>
        <taxon>Malacalcyonacea</taxon>
        <taxon>Plexauridae</taxon>
        <taxon>Paramuricea</taxon>
    </lineage>
</organism>
<reference evidence="1" key="1">
    <citation type="submission" date="2020-04" db="EMBL/GenBank/DDBJ databases">
        <authorList>
            <person name="Alioto T."/>
            <person name="Alioto T."/>
            <person name="Gomez Garrido J."/>
        </authorList>
    </citation>
    <scope>NUCLEOTIDE SEQUENCE</scope>
    <source>
        <strain evidence="1">A484AB</strain>
    </source>
</reference>
<dbReference type="GO" id="GO:0005829">
    <property type="term" value="C:cytosol"/>
    <property type="evidence" value="ECO:0007669"/>
    <property type="project" value="TreeGrafter"/>
</dbReference>
<dbReference type="Gene3D" id="3.20.70.20">
    <property type="match status" value="1"/>
</dbReference>
<dbReference type="InterPro" id="IPR051215">
    <property type="entry name" value="GRE"/>
</dbReference>
<keyword evidence="1" id="KW-0575">Peroxidase</keyword>
<dbReference type="OrthoDB" id="5984769at2759"/>
<dbReference type="PROSITE" id="PS51149">
    <property type="entry name" value="GLY_RADICAL_2"/>
    <property type="match status" value="1"/>
</dbReference>
<protein>
    <submittedName>
        <fullName evidence="1">Dyp-type peroxidase</fullName>
    </submittedName>
</protein>
<sequence length="113" mass="13187">MKYFCRSFRAMESWNIRDLNVGVANGAEIDLVIAEDFSKNDLVTFLRKFADEDGELGGNIVTVTCADPETYSAAVTDPEKYNLLRVREGGWSEYFITFFKSHQEQHRRRVRYY</sequence>
<proteinExistence type="predicted"/>
<accession>A0A6S7G0N6</accession>
<dbReference type="Proteomes" id="UP001152795">
    <property type="component" value="Unassembled WGS sequence"/>
</dbReference>
<keyword evidence="1" id="KW-0560">Oxidoreductase</keyword>
<dbReference type="AlphaFoldDB" id="A0A6S7G0N6"/>